<reference evidence="1 2" key="1">
    <citation type="submission" date="2021-04" db="EMBL/GenBank/DDBJ databases">
        <authorList>
            <person name="Bliznina A."/>
        </authorList>
    </citation>
    <scope>NUCLEOTIDE SEQUENCE [LARGE SCALE GENOMIC DNA]</scope>
</reference>
<name>A0ABN7SZ49_OIKDI</name>
<evidence type="ECO:0000313" key="1">
    <source>
        <dbReference type="EMBL" id="CAG5108138.1"/>
    </source>
</evidence>
<accession>A0ABN7SZ49</accession>
<proteinExistence type="predicted"/>
<protein>
    <submittedName>
        <fullName evidence="1">Oidioi.mRNA.OKI2018_I69.chr1.g3651.t1.cds</fullName>
    </submittedName>
</protein>
<evidence type="ECO:0000313" key="2">
    <source>
        <dbReference type="Proteomes" id="UP001158576"/>
    </source>
</evidence>
<dbReference type="EMBL" id="OU015566">
    <property type="protein sequence ID" value="CAG5108138.1"/>
    <property type="molecule type" value="Genomic_DNA"/>
</dbReference>
<dbReference type="Proteomes" id="UP001158576">
    <property type="component" value="Chromosome 1"/>
</dbReference>
<keyword evidence="2" id="KW-1185">Reference proteome</keyword>
<gene>
    <name evidence="1" type="ORF">OKIOD_LOCUS12416</name>
</gene>
<organism evidence="1 2">
    <name type="scientific">Oikopleura dioica</name>
    <name type="common">Tunicate</name>
    <dbReference type="NCBI Taxonomy" id="34765"/>
    <lineage>
        <taxon>Eukaryota</taxon>
        <taxon>Metazoa</taxon>
        <taxon>Chordata</taxon>
        <taxon>Tunicata</taxon>
        <taxon>Appendicularia</taxon>
        <taxon>Copelata</taxon>
        <taxon>Oikopleuridae</taxon>
        <taxon>Oikopleura</taxon>
    </lineage>
</organism>
<sequence>MKLAATFFFALARGQAPNMDEVIKCYECQHSISELGVETGDYNCVEPDSYTKVIEKMKYREHHNTVTGKVGLIRTDCQYLFGHGYEEEIQPDGSSKYITYNYTERGYYDNFEGSKTYDYKDHAEGMVHKQQYHLCGSDNNECIQSAVFPLQNLTMPHSAAKSSDLLQGEPHASDCYVCNSHVHFDSQENQWVMKQEDKNCIEHPKRLPPKFHVKDCFGECIVDQEEYWDYNTGTPLSRITKRHCSNGTGIEDDKQTETQRNHFHRQQTISSYICQSNHCNGPEYVPKPNNPGSAIQTGQLTIFSLLFSIFIFV</sequence>